<protein>
    <submittedName>
        <fullName evidence="2">Uncharacterized protein</fullName>
    </submittedName>
</protein>
<organism evidence="2 3">
    <name type="scientific">Ephemerocybe angulata</name>
    <dbReference type="NCBI Taxonomy" id="980116"/>
    <lineage>
        <taxon>Eukaryota</taxon>
        <taxon>Fungi</taxon>
        <taxon>Dikarya</taxon>
        <taxon>Basidiomycota</taxon>
        <taxon>Agaricomycotina</taxon>
        <taxon>Agaricomycetes</taxon>
        <taxon>Agaricomycetidae</taxon>
        <taxon>Agaricales</taxon>
        <taxon>Agaricineae</taxon>
        <taxon>Psathyrellaceae</taxon>
        <taxon>Ephemerocybe</taxon>
    </lineage>
</organism>
<feature type="region of interest" description="Disordered" evidence="1">
    <location>
        <begin position="950"/>
        <end position="973"/>
    </location>
</feature>
<feature type="compositionally biased region" description="Basic residues" evidence="1">
    <location>
        <begin position="954"/>
        <end position="973"/>
    </location>
</feature>
<dbReference type="Proteomes" id="UP000521943">
    <property type="component" value="Unassembled WGS sequence"/>
</dbReference>
<feature type="compositionally biased region" description="Basic and acidic residues" evidence="1">
    <location>
        <begin position="143"/>
        <end position="158"/>
    </location>
</feature>
<name>A0A8H6MH94_9AGAR</name>
<feature type="compositionally biased region" description="Basic and acidic residues" evidence="1">
    <location>
        <begin position="171"/>
        <end position="183"/>
    </location>
</feature>
<evidence type="ECO:0000313" key="2">
    <source>
        <dbReference type="EMBL" id="KAF6764942.1"/>
    </source>
</evidence>
<feature type="compositionally biased region" description="Basic residues" evidence="1">
    <location>
        <begin position="159"/>
        <end position="170"/>
    </location>
</feature>
<feature type="compositionally biased region" description="Acidic residues" evidence="1">
    <location>
        <begin position="672"/>
        <end position="685"/>
    </location>
</feature>
<dbReference type="OrthoDB" id="3069035at2759"/>
<feature type="region of interest" description="Disordered" evidence="1">
    <location>
        <begin position="668"/>
        <end position="696"/>
    </location>
</feature>
<feature type="compositionally biased region" description="Pro residues" evidence="1">
    <location>
        <begin position="523"/>
        <end position="533"/>
    </location>
</feature>
<feature type="region of interest" description="Disordered" evidence="1">
    <location>
        <begin position="132"/>
        <end position="190"/>
    </location>
</feature>
<feature type="region of interest" description="Disordered" evidence="1">
    <location>
        <begin position="448"/>
        <end position="468"/>
    </location>
</feature>
<evidence type="ECO:0000256" key="1">
    <source>
        <dbReference type="SAM" id="MobiDB-lite"/>
    </source>
</evidence>
<keyword evidence="3" id="KW-1185">Reference proteome</keyword>
<feature type="compositionally biased region" description="Polar residues" evidence="1">
    <location>
        <begin position="448"/>
        <end position="457"/>
    </location>
</feature>
<sequence length="973" mass="107944">MLVTCTSALHFTIPATTPTVTNPTLFNTNDGQWDLRAGHMSGICACQSCLPSLPCRRGCIESSRARGEDYPEPVMIPKMSSTIGAVKDAIKPDGDALRPDKTLRDVEEMEFLHSPFDTTKLYQSRCSSATATVVSSNEDTDTEAERKKQQGEESESKKCMSKKSQQRKQKHGETEHNKDDGLLKKSKPKNTADATKDLRLCGEYKTVIHYEGEKKIEVKGWYWGFCITSGMDKRDAFLTGNVSAQRRHLVRKHLDDYWQKCHNNNAEFKTPQGWEESGLTQQSITGFAVEKPATQPEVTKEGIREHLLAIVTTCDLPFCFIERPAVQVFIQYLNPQLSDTLIPKKTSLANAVLGKVAVLEERTMELIEVHQSGCYWLFGEQCVGTQEHMIKFNPTVGQHTGEMIGKDLLTMIQKFKLENKLRWMVGDRAVSYRFEGVLGVVFEHTAPTSIPTSNTIPNPDGRYPQPQPTPLGFVPPHPTQPAAAVAQPAHTIPGGFPYPPQFPGYVYHPQFGWIPQHAPQVPPPNASLYPSPPTTHVAPSPGSSASSPHQAQSSPQAQLSPQTQSSMQAQSSSAASSPTQSPVTAATAALPDTVPLSAPAANPAITSREIWEMQHRKATLEKQVDWLHLEVVERRKLLQVSSTILEEKGRQILGEIHAQWKDLRSEGRGALEGDESEESDEDSSSDNESRPREKHPSIAKLVNETFCLFLGVSRLSDKDSLPVIDENNPDYLTTLPFICGNDRIRQERFHWEKPCSYSPNNIALLRLVDHTKQHGHTNGFIGASTTSARLSEERMGSSARSQGNHSQRGMERIVNLENSLPADESAEHCSRTISTARRSSSELMSDDEDFYVTPEKIDGFISVLPVWSSQDLKDFFAAVDAIPDPSPKAQAQVRRCGTEHDMPLRATKKLEGRVHRWMVDDAWWAENKAQNDNPQCIVLPGDIEAATAVNEAKSKRKSKGSAGKGKRKKAKTN</sequence>
<comment type="caution">
    <text evidence="2">The sequence shown here is derived from an EMBL/GenBank/DDBJ whole genome shotgun (WGS) entry which is preliminary data.</text>
</comment>
<feature type="compositionally biased region" description="Basic and acidic residues" evidence="1">
    <location>
        <begin position="687"/>
        <end position="696"/>
    </location>
</feature>
<feature type="region of interest" description="Disordered" evidence="1">
    <location>
        <begin position="523"/>
        <end position="585"/>
    </location>
</feature>
<gene>
    <name evidence="2" type="ORF">DFP72DRAFT_839948</name>
</gene>
<proteinExistence type="predicted"/>
<reference evidence="2 3" key="1">
    <citation type="submission" date="2020-07" db="EMBL/GenBank/DDBJ databases">
        <title>Comparative genomics of pyrophilous fungi reveals a link between fire events and developmental genes.</title>
        <authorList>
            <consortium name="DOE Joint Genome Institute"/>
            <person name="Steindorff A.S."/>
            <person name="Carver A."/>
            <person name="Calhoun S."/>
            <person name="Stillman K."/>
            <person name="Liu H."/>
            <person name="Lipzen A."/>
            <person name="Pangilinan J."/>
            <person name="Labutti K."/>
            <person name="Bruns T.D."/>
            <person name="Grigoriev I.V."/>
        </authorList>
    </citation>
    <scope>NUCLEOTIDE SEQUENCE [LARGE SCALE GENOMIC DNA]</scope>
    <source>
        <strain evidence="2 3">CBS 144469</strain>
    </source>
</reference>
<evidence type="ECO:0000313" key="3">
    <source>
        <dbReference type="Proteomes" id="UP000521943"/>
    </source>
</evidence>
<dbReference type="EMBL" id="JACGCI010000003">
    <property type="protein sequence ID" value="KAF6764942.1"/>
    <property type="molecule type" value="Genomic_DNA"/>
</dbReference>
<dbReference type="AlphaFoldDB" id="A0A8H6MH94"/>
<accession>A0A8H6MH94</accession>
<feature type="compositionally biased region" description="Low complexity" evidence="1">
    <location>
        <begin position="538"/>
        <end position="585"/>
    </location>
</feature>